<accession>A0ABQ4G948</accession>
<keyword evidence="2" id="KW-1185">Reference proteome</keyword>
<protein>
    <submittedName>
        <fullName evidence="1">Uncharacterized protein</fullName>
    </submittedName>
</protein>
<dbReference type="EMBL" id="BOOC01000040">
    <property type="protein sequence ID" value="GIH43567.1"/>
    <property type="molecule type" value="Genomic_DNA"/>
</dbReference>
<evidence type="ECO:0000313" key="2">
    <source>
        <dbReference type="Proteomes" id="UP000603904"/>
    </source>
</evidence>
<evidence type="ECO:0000313" key="1">
    <source>
        <dbReference type="EMBL" id="GIH43567.1"/>
    </source>
</evidence>
<reference evidence="1 2" key="1">
    <citation type="submission" date="2021-01" db="EMBL/GenBank/DDBJ databases">
        <title>Whole genome shotgun sequence of Microbispora corallina NBRC 16416.</title>
        <authorList>
            <person name="Komaki H."/>
            <person name="Tamura T."/>
        </authorList>
    </citation>
    <scope>NUCLEOTIDE SEQUENCE [LARGE SCALE GENOMIC DNA]</scope>
    <source>
        <strain evidence="1 2">NBRC 16416</strain>
    </source>
</reference>
<sequence>MSHRAGVVPRHAGTRCDRVKPVTSFSSISEFAYATGEPLNAAGRLAIKEARMDVLDSLVDEELRLELLLVEALHEEAERLAAPATR</sequence>
<name>A0ABQ4G948_9ACTN</name>
<proteinExistence type="predicted"/>
<gene>
    <name evidence="1" type="ORF">Mco01_65670</name>
</gene>
<comment type="caution">
    <text evidence="1">The sequence shown here is derived from an EMBL/GenBank/DDBJ whole genome shotgun (WGS) entry which is preliminary data.</text>
</comment>
<organism evidence="1 2">
    <name type="scientific">Microbispora corallina</name>
    <dbReference type="NCBI Taxonomy" id="83302"/>
    <lineage>
        <taxon>Bacteria</taxon>
        <taxon>Bacillati</taxon>
        <taxon>Actinomycetota</taxon>
        <taxon>Actinomycetes</taxon>
        <taxon>Streptosporangiales</taxon>
        <taxon>Streptosporangiaceae</taxon>
        <taxon>Microbispora</taxon>
    </lineage>
</organism>
<dbReference type="Proteomes" id="UP000603904">
    <property type="component" value="Unassembled WGS sequence"/>
</dbReference>